<dbReference type="EMBL" id="FTOP01000015">
    <property type="protein sequence ID" value="SIT07517.1"/>
    <property type="molecule type" value="Genomic_DNA"/>
</dbReference>
<evidence type="ECO:0000256" key="3">
    <source>
        <dbReference type="ARBA" id="ARBA00023015"/>
    </source>
</evidence>
<dbReference type="InterPro" id="IPR055166">
    <property type="entry name" value="Transc_reg_Sar_Rot_HTH"/>
</dbReference>
<dbReference type="RefSeq" id="WP_076502524.1">
    <property type="nucleotide sequence ID" value="NZ_FTOP01000015.1"/>
</dbReference>
<sequence length="147" mass="16688">MSQVQATLHLEDQLCFPLYAASRMIIQAYREPLEALGLTYPQYLVMMTLWEKDGQAVNEIGKKLFLDSGTLTPLLKRLEASSLIKRIRSEADERRVEIELTFQGKSLKSKAAGIPAMILETLNSWESQELNSLKFELEKLVATLNQT</sequence>
<dbReference type="Proteomes" id="UP000186026">
    <property type="component" value="Unassembled WGS sequence"/>
</dbReference>
<dbReference type="PANTHER" id="PTHR33164">
    <property type="entry name" value="TRANSCRIPTIONAL REGULATOR, MARR FAMILY"/>
    <property type="match status" value="1"/>
</dbReference>
<evidence type="ECO:0000256" key="5">
    <source>
        <dbReference type="ARBA" id="ARBA00023163"/>
    </source>
</evidence>
<dbReference type="InterPro" id="IPR000835">
    <property type="entry name" value="HTH_MarR-typ"/>
</dbReference>
<dbReference type="STRING" id="529505.SAMN05421761_11511"/>
<keyword evidence="5" id="KW-0804">Transcription</keyword>
<evidence type="ECO:0000256" key="1">
    <source>
        <dbReference type="ARBA" id="ARBA00004496"/>
    </source>
</evidence>
<dbReference type="GO" id="GO:0003677">
    <property type="term" value="F:DNA binding"/>
    <property type="evidence" value="ECO:0007669"/>
    <property type="project" value="UniProtKB-KW"/>
</dbReference>
<gene>
    <name evidence="7" type="ORF">SAMN05421761_11511</name>
</gene>
<dbReference type="GO" id="GO:0005737">
    <property type="term" value="C:cytoplasm"/>
    <property type="evidence" value="ECO:0007669"/>
    <property type="project" value="UniProtKB-SubCell"/>
</dbReference>
<evidence type="ECO:0000259" key="6">
    <source>
        <dbReference type="PROSITE" id="PS50995"/>
    </source>
</evidence>
<dbReference type="AlphaFoldDB" id="A0A1N7PAI0"/>
<feature type="domain" description="HTH marR-type" evidence="6">
    <location>
        <begin position="11"/>
        <end position="142"/>
    </location>
</feature>
<dbReference type="SUPFAM" id="SSF46785">
    <property type="entry name" value="Winged helix' DNA-binding domain"/>
    <property type="match status" value="1"/>
</dbReference>
<dbReference type="PROSITE" id="PS50995">
    <property type="entry name" value="HTH_MARR_2"/>
    <property type="match status" value="1"/>
</dbReference>
<dbReference type="PRINTS" id="PR00598">
    <property type="entry name" value="HTHMARR"/>
</dbReference>
<dbReference type="Pfam" id="PF22381">
    <property type="entry name" value="Staph_reg_Sar_Rot"/>
    <property type="match status" value="1"/>
</dbReference>
<dbReference type="SMART" id="SM00347">
    <property type="entry name" value="HTH_MARR"/>
    <property type="match status" value="1"/>
</dbReference>
<dbReference type="PANTHER" id="PTHR33164:SF5">
    <property type="entry name" value="ORGANIC HYDROPEROXIDE RESISTANCE TRANSCRIPTIONAL REGULATOR"/>
    <property type="match status" value="1"/>
</dbReference>
<keyword evidence="4" id="KW-0238">DNA-binding</keyword>
<dbReference type="InterPro" id="IPR039422">
    <property type="entry name" value="MarR/SlyA-like"/>
</dbReference>
<evidence type="ECO:0000313" key="7">
    <source>
        <dbReference type="EMBL" id="SIT07517.1"/>
    </source>
</evidence>
<dbReference type="GO" id="GO:0003700">
    <property type="term" value="F:DNA-binding transcription factor activity"/>
    <property type="evidence" value="ECO:0007669"/>
    <property type="project" value="InterPro"/>
</dbReference>
<accession>A0A1N7PAI0</accession>
<dbReference type="InterPro" id="IPR036390">
    <property type="entry name" value="WH_DNA-bd_sf"/>
</dbReference>
<organism evidence="7 8">
    <name type="scientific">Belliella pelovolcani</name>
    <dbReference type="NCBI Taxonomy" id="529505"/>
    <lineage>
        <taxon>Bacteria</taxon>
        <taxon>Pseudomonadati</taxon>
        <taxon>Bacteroidota</taxon>
        <taxon>Cytophagia</taxon>
        <taxon>Cytophagales</taxon>
        <taxon>Cyclobacteriaceae</taxon>
        <taxon>Belliella</taxon>
    </lineage>
</organism>
<dbReference type="GO" id="GO:0006950">
    <property type="term" value="P:response to stress"/>
    <property type="evidence" value="ECO:0007669"/>
    <property type="project" value="TreeGrafter"/>
</dbReference>
<reference evidence="8" key="1">
    <citation type="submission" date="2017-01" db="EMBL/GenBank/DDBJ databases">
        <authorList>
            <person name="Varghese N."/>
            <person name="Submissions S."/>
        </authorList>
    </citation>
    <scope>NUCLEOTIDE SEQUENCE [LARGE SCALE GENOMIC DNA]</scope>
    <source>
        <strain evidence="8">DSM 46698</strain>
    </source>
</reference>
<keyword evidence="3" id="KW-0805">Transcription regulation</keyword>
<keyword evidence="2" id="KW-0963">Cytoplasm</keyword>
<dbReference type="InterPro" id="IPR036388">
    <property type="entry name" value="WH-like_DNA-bd_sf"/>
</dbReference>
<name>A0A1N7PAI0_9BACT</name>
<keyword evidence="8" id="KW-1185">Reference proteome</keyword>
<protein>
    <submittedName>
        <fullName evidence="7">Transcriptional regulator, MarR family</fullName>
    </submittedName>
</protein>
<dbReference type="Gene3D" id="1.10.10.10">
    <property type="entry name" value="Winged helix-like DNA-binding domain superfamily/Winged helix DNA-binding domain"/>
    <property type="match status" value="1"/>
</dbReference>
<comment type="subcellular location">
    <subcellularLocation>
        <location evidence="1">Cytoplasm</location>
    </subcellularLocation>
</comment>
<proteinExistence type="predicted"/>
<dbReference type="FunFam" id="1.10.10.10:FF:000163">
    <property type="entry name" value="MarR family transcriptional regulator"/>
    <property type="match status" value="1"/>
</dbReference>
<evidence type="ECO:0000313" key="8">
    <source>
        <dbReference type="Proteomes" id="UP000186026"/>
    </source>
</evidence>
<evidence type="ECO:0000256" key="2">
    <source>
        <dbReference type="ARBA" id="ARBA00022490"/>
    </source>
</evidence>
<evidence type="ECO:0000256" key="4">
    <source>
        <dbReference type="ARBA" id="ARBA00023125"/>
    </source>
</evidence>
<dbReference type="OrthoDB" id="9806864at2"/>